<evidence type="ECO:0000313" key="2">
    <source>
        <dbReference type="Proteomes" id="UP000242287"/>
    </source>
</evidence>
<evidence type="ECO:0000313" key="1">
    <source>
        <dbReference type="EMBL" id="PFH44567.1"/>
    </source>
</evidence>
<keyword evidence="2" id="KW-1185">Reference proteome</keyword>
<organism evidence="1 2">
    <name type="scientific">Amanita thiersii Skay4041</name>
    <dbReference type="NCBI Taxonomy" id="703135"/>
    <lineage>
        <taxon>Eukaryota</taxon>
        <taxon>Fungi</taxon>
        <taxon>Dikarya</taxon>
        <taxon>Basidiomycota</taxon>
        <taxon>Agaricomycotina</taxon>
        <taxon>Agaricomycetes</taxon>
        <taxon>Agaricomycetidae</taxon>
        <taxon>Agaricales</taxon>
        <taxon>Pluteineae</taxon>
        <taxon>Amanitaceae</taxon>
        <taxon>Amanita</taxon>
    </lineage>
</organism>
<dbReference type="AlphaFoldDB" id="A0A2A9N8Z6"/>
<sequence>METPGTTCIEGSQCYAGGQKLWTPPLLQLWSDWPYGSNADRDELWRMVVGGGQQMGGGVACNEEILVAAPVTGATAAQPPVVPLNPQGFQFGQ</sequence>
<accession>A0A2A9N8Z6</accession>
<reference evidence="1 2" key="1">
    <citation type="submission" date="2014-02" db="EMBL/GenBank/DDBJ databases">
        <title>Transposable element dynamics among asymbiotic and ectomycorrhizal Amanita fungi.</title>
        <authorList>
            <consortium name="DOE Joint Genome Institute"/>
            <person name="Hess J."/>
            <person name="Skrede I."/>
            <person name="Wolfe B."/>
            <person name="LaButti K."/>
            <person name="Ohm R.A."/>
            <person name="Grigoriev I.V."/>
            <person name="Pringle A."/>
        </authorList>
    </citation>
    <scope>NUCLEOTIDE SEQUENCE [LARGE SCALE GENOMIC DNA]</scope>
    <source>
        <strain evidence="1 2">SKay4041</strain>
    </source>
</reference>
<dbReference type="Proteomes" id="UP000242287">
    <property type="component" value="Unassembled WGS sequence"/>
</dbReference>
<proteinExistence type="predicted"/>
<gene>
    <name evidence="1" type="ORF">AMATHDRAFT_11495</name>
</gene>
<dbReference type="EMBL" id="KZ303340">
    <property type="protein sequence ID" value="PFH44567.1"/>
    <property type="molecule type" value="Genomic_DNA"/>
</dbReference>
<name>A0A2A9N8Z6_9AGAR</name>
<protein>
    <submittedName>
        <fullName evidence="1">Uncharacterized protein</fullName>
    </submittedName>
</protein>